<gene>
    <name evidence="2" type="ORF">B_255</name>
</gene>
<evidence type="ECO:0000313" key="2">
    <source>
        <dbReference type="EMBL" id="AOG16381.1"/>
    </source>
</evidence>
<accession>A0A1W5N0Q8</accession>
<evidence type="ECO:0000256" key="1">
    <source>
        <dbReference type="SAM" id="Coils"/>
    </source>
</evidence>
<dbReference type="EMBL" id="KX431559">
    <property type="protein sequence ID" value="AOG16381.1"/>
    <property type="molecule type" value="Genomic_DNA"/>
</dbReference>
<proteinExistence type="predicted"/>
<reference evidence="2 3" key="1">
    <citation type="journal article" date="2017" name="Int. J. Food Microbiol.">
        <title>Investigating the biocontrol and anti-biofilm potential of a three phage cocktail against Cronobacter sakazakii in different brands of infant formula.</title>
        <authorList>
            <person name="Endersen L."/>
            <person name="Buttimer C."/>
            <person name="Nevin E."/>
            <person name="Coffey A."/>
            <person name="Neve H."/>
            <person name="Oliveira H."/>
            <person name="Lavigne R."/>
            <person name="O'Mahony J."/>
        </authorList>
    </citation>
    <scope>NUCLEOTIDE SEQUENCE [LARGE SCALE GENOMIC DNA]</scope>
</reference>
<protein>
    <submittedName>
        <fullName evidence="2">Uncharacterized protein</fullName>
    </submittedName>
</protein>
<feature type="coiled-coil region" evidence="1">
    <location>
        <begin position="105"/>
        <end position="139"/>
    </location>
</feature>
<name>A0A1W5N0Q8_9CAUD</name>
<dbReference type="Proteomes" id="UP000223496">
    <property type="component" value="Segment"/>
</dbReference>
<keyword evidence="1" id="KW-0175">Coiled coil</keyword>
<evidence type="ECO:0000313" key="3">
    <source>
        <dbReference type="Proteomes" id="UP000223496"/>
    </source>
</evidence>
<sequence length="198" mass="21944">MFKKLVSFVTGKVETAIEQNTSPEEAWRSAARILIKEIDRLQHTRVSAVQEIVKLKKKVKEHKDLHSGKESEIKKLLAAGQEVSNSHYVLALQHRNIWQGLQTKIEELEGMNKEIDLSVVELDRKLADVKINLEIIELNKQTESLGLTVPEDVIAAVGHTSVSVDTIVTKIDVLLGGKNAASVTSADVSAYIDSLNEK</sequence>
<organism evidence="2 3">
    <name type="scientific">Cronobacter phage vB_CsaM_leB</name>
    <dbReference type="NCBI Taxonomy" id="1885242"/>
    <lineage>
        <taxon>Viruses</taxon>
        <taxon>Duplodnaviria</taxon>
        <taxon>Heunggongvirae</taxon>
        <taxon>Uroviricota</taxon>
        <taxon>Caudoviricetes</taxon>
        <taxon>Pantevenvirales</taxon>
        <taxon>Straboviridae</taxon>
        <taxon>Pseudotevenvirus</taxon>
        <taxon>Pseudotevenvirus leb</taxon>
    </lineage>
</organism>
<keyword evidence="3" id="KW-1185">Reference proteome</keyword>